<organism evidence="2 3">
    <name type="scientific">Candidatus Wildermuthbacteria bacterium GWA2_46_15</name>
    <dbReference type="NCBI Taxonomy" id="1802443"/>
    <lineage>
        <taxon>Bacteria</taxon>
        <taxon>Candidatus Wildermuthiibacteriota</taxon>
    </lineage>
</organism>
<sequence>MSFLDFLITKIIFLVNAFFSFGKREIEPGIYSINKKTKLNLRRYTTDMFVVWEIFRQRSYEKKPSFNIFPGDVVVDVGAHAGVFSVWAAQKAYQGRVYAYEPDPENYRYLENNKRLNKLDNLFIHNLAVGRQKGELNLYLSSYNTGGHSLYRVPGDEKAKSLIVRVVDLAEIFSSNKLEKINFLKIDAEGAEYEIILNAPTDLLHRIDRIVLEYHDYLFQNHDDYGISGIPNYNYLELKNFLEKQGFEIKIGGSVFKRKIFKLGLLYARKQ</sequence>
<evidence type="ECO:0000259" key="1">
    <source>
        <dbReference type="Pfam" id="PF05050"/>
    </source>
</evidence>
<dbReference type="CDD" id="cd02440">
    <property type="entry name" value="AdoMet_MTases"/>
    <property type="match status" value="1"/>
</dbReference>
<dbReference type="Pfam" id="PF05050">
    <property type="entry name" value="Methyltransf_21"/>
    <property type="match status" value="1"/>
</dbReference>
<dbReference type="STRING" id="1802443.A2117_02320"/>
<dbReference type="InterPro" id="IPR029063">
    <property type="entry name" value="SAM-dependent_MTases_sf"/>
</dbReference>
<dbReference type="EMBL" id="MHTO01000024">
    <property type="protein sequence ID" value="OHA62000.1"/>
    <property type="molecule type" value="Genomic_DNA"/>
</dbReference>
<dbReference type="InterPro" id="IPR052514">
    <property type="entry name" value="SAM-dependent_MTase"/>
</dbReference>
<dbReference type="PANTHER" id="PTHR34203">
    <property type="entry name" value="METHYLTRANSFERASE, FKBM FAMILY PROTEIN"/>
    <property type="match status" value="1"/>
</dbReference>
<dbReference type="Gene3D" id="3.40.50.150">
    <property type="entry name" value="Vaccinia Virus protein VP39"/>
    <property type="match status" value="1"/>
</dbReference>
<name>A0A1G2QN02_9BACT</name>
<dbReference type="PANTHER" id="PTHR34203:SF15">
    <property type="entry name" value="SLL1173 PROTEIN"/>
    <property type="match status" value="1"/>
</dbReference>
<evidence type="ECO:0000313" key="3">
    <source>
        <dbReference type="Proteomes" id="UP000179245"/>
    </source>
</evidence>
<reference evidence="2 3" key="1">
    <citation type="journal article" date="2016" name="Nat. Commun.">
        <title>Thousands of microbial genomes shed light on interconnected biogeochemical processes in an aquifer system.</title>
        <authorList>
            <person name="Anantharaman K."/>
            <person name="Brown C.T."/>
            <person name="Hug L.A."/>
            <person name="Sharon I."/>
            <person name="Castelle C.J."/>
            <person name="Probst A.J."/>
            <person name="Thomas B.C."/>
            <person name="Singh A."/>
            <person name="Wilkins M.J."/>
            <person name="Karaoz U."/>
            <person name="Brodie E.L."/>
            <person name="Williams K.H."/>
            <person name="Hubbard S.S."/>
            <person name="Banfield J.F."/>
        </authorList>
    </citation>
    <scope>NUCLEOTIDE SEQUENCE [LARGE SCALE GENOMIC DNA]</scope>
</reference>
<accession>A0A1G2QN02</accession>
<dbReference type="NCBIfam" id="TIGR01444">
    <property type="entry name" value="fkbM_fam"/>
    <property type="match status" value="1"/>
</dbReference>
<feature type="domain" description="Methyltransferase FkbM" evidence="1">
    <location>
        <begin position="76"/>
        <end position="248"/>
    </location>
</feature>
<dbReference type="InterPro" id="IPR006342">
    <property type="entry name" value="FkbM_mtfrase"/>
</dbReference>
<proteinExistence type="predicted"/>
<dbReference type="AlphaFoldDB" id="A0A1G2QN02"/>
<comment type="caution">
    <text evidence="2">The sequence shown here is derived from an EMBL/GenBank/DDBJ whole genome shotgun (WGS) entry which is preliminary data.</text>
</comment>
<dbReference type="Proteomes" id="UP000179245">
    <property type="component" value="Unassembled WGS sequence"/>
</dbReference>
<gene>
    <name evidence="2" type="ORF">A2117_02320</name>
</gene>
<dbReference type="SUPFAM" id="SSF53335">
    <property type="entry name" value="S-adenosyl-L-methionine-dependent methyltransferases"/>
    <property type="match status" value="1"/>
</dbReference>
<evidence type="ECO:0000313" key="2">
    <source>
        <dbReference type="EMBL" id="OHA62000.1"/>
    </source>
</evidence>
<protein>
    <recommendedName>
        <fullName evidence="1">Methyltransferase FkbM domain-containing protein</fullName>
    </recommendedName>
</protein>